<dbReference type="Proteomes" id="UP000253606">
    <property type="component" value="Chromosome"/>
</dbReference>
<evidence type="ECO:0000313" key="1">
    <source>
        <dbReference type="EMBL" id="AXC09652.1"/>
    </source>
</evidence>
<organism evidence="1 2">
    <name type="scientific">Acidisarcina polymorpha</name>
    <dbReference type="NCBI Taxonomy" id="2211140"/>
    <lineage>
        <taxon>Bacteria</taxon>
        <taxon>Pseudomonadati</taxon>
        <taxon>Acidobacteriota</taxon>
        <taxon>Terriglobia</taxon>
        <taxon>Terriglobales</taxon>
        <taxon>Acidobacteriaceae</taxon>
        <taxon>Acidisarcina</taxon>
    </lineage>
</organism>
<gene>
    <name evidence="1" type="ORF">ACPOL_0267</name>
</gene>
<dbReference type="AlphaFoldDB" id="A0A2Z5FS87"/>
<accession>A0A2Z5FS87</accession>
<keyword evidence="2" id="KW-1185">Reference proteome</keyword>
<dbReference type="KEGG" id="abas:ACPOL_0267"/>
<dbReference type="EMBL" id="CP030840">
    <property type="protein sequence ID" value="AXC09652.1"/>
    <property type="molecule type" value="Genomic_DNA"/>
</dbReference>
<sequence>MIGEPDIAILRIVQNRVTLSIVSNNPEAHLPRRVEARFVV</sequence>
<evidence type="ECO:0000313" key="2">
    <source>
        <dbReference type="Proteomes" id="UP000253606"/>
    </source>
</evidence>
<proteinExistence type="predicted"/>
<reference evidence="1 2" key="1">
    <citation type="journal article" date="2018" name="Front. Microbiol.">
        <title>Hydrolytic Capabilities as a Key to Environmental Success: Chitinolytic and Cellulolytic Acidobacteria From Acidic Sub-arctic Soils and Boreal Peatlands.</title>
        <authorList>
            <person name="Belova S.E."/>
            <person name="Ravin N.V."/>
            <person name="Pankratov T.A."/>
            <person name="Rakitin A.L."/>
            <person name="Ivanova A.A."/>
            <person name="Beletsky A.V."/>
            <person name="Mardanov A.V."/>
            <person name="Sinninghe Damste J.S."/>
            <person name="Dedysh S.N."/>
        </authorList>
    </citation>
    <scope>NUCLEOTIDE SEQUENCE [LARGE SCALE GENOMIC DNA]</scope>
    <source>
        <strain evidence="1 2">SBC82</strain>
    </source>
</reference>
<name>A0A2Z5FS87_9BACT</name>
<protein>
    <submittedName>
        <fullName evidence="1">Uncharacterized protein</fullName>
    </submittedName>
</protein>